<evidence type="ECO:0000259" key="1">
    <source>
        <dbReference type="Pfam" id="PF08765"/>
    </source>
</evidence>
<proteinExistence type="predicted"/>
<dbReference type="Gene3D" id="1.10.10.60">
    <property type="entry name" value="Homeodomain-like"/>
    <property type="match status" value="1"/>
</dbReference>
<dbReference type="PANTHER" id="PTHR37812:SF1">
    <property type="entry name" value="MU-LIKE PROPHAGE FLUMU PROTEIN C"/>
    <property type="match status" value="1"/>
</dbReference>
<dbReference type="SUPFAM" id="SSF46689">
    <property type="entry name" value="Homeodomain-like"/>
    <property type="match status" value="1"/>
</dbReference>
<dbReference type="Proteomes" id="UP001299876">
    <property type="component" value="Unassembled WGS sequence"/>
</dbReference>
<dbReference type="RefSeq" id="WP_247291539.1">
    <property type="nucleotide sequence ID" value="NZ_JAKNRW010000009.1"/>
</dbReference>
<keyword evidence="3" id="KW-1185">Reference proteome</keyword>
<reference evidence="2 3" key="1">
    <citation type="submission" date="2022-02" db="EMBL/GenBank/DDBJ databases">
        <title>Comparative genomics of the first Antarctic Pseudomonas spp. capable of biotransforming 2,4,6-Trinitrotoluene.</title>
        <authorList>
            <person name="Cabrera M.A."/>
            <person name="Marquez S.L."/>
            <person name="Perez-Donoso J.M."/>
        </authorList>
    </citation>
    <scope>NUCLEOTIDE SEQUENCE [LARGE SCALE GENOMIC DNA]</scope>
    <source>
        <strain evidence="2 3">TNT19</strain>
    </source>
</reference>
<sequence length="147" mass="16820">MNNDQLFADDSDKLDPKKVLAHMEDPIVSARWEGNLKEMVELAEFELLKRLPEKPEAVPEIARAVVFSICSTMGGSVIYLPRGESLKRAMRDAEIYREWLDAGAQPHELVRKYQLSSAIIYGIIKRQRGLHRQNGPDLFGFEQETIH</sequence>
<evidence type="ECO:0000313" key="3">
    <source>
        <dbReference type="Proteomes" id="UP001299876"/>
    </source>
</evidence>
<dbReference type="InterPro" id="IPR014875">
    <property type="entry name" value="Mor_transcription_activator"/>
</dbReference>
<name>A0ABT0F0E6_9PSED</name>
<accession>A0ABT0F0E6</accession>
<evidence type="ECO:0000313" key="2">
    <source>
        <dbReference type="EMBL" id="MCK1791186.1"/>
    </source>
</evidence>
<feature type="domain" description="Mor transcription activator" evidence="1">
    <location>
        <begin position="31"/>
        <end position="133"/>
    </location>
</feature>
<comment type="caution">
    <text evidence="2">The sequence shown here is derived from an EMBL/GenBank/DDBJ whole genome shotgun (WGS) entry which is preliminary data.</text>
</comment>
<dbReference type="InterPro" id="IPR009057">
    <property type="entry name" value="Homeodomain-like_sf"/>
</dbReference>
<dbReference type="EMBL" id="JAKNRW010000009">
    <property type="protein sequence ID" value="MCK1791186.1"/>
    <property type="molecule type" value="Genomic_DNA"/>
</dbReference>
<organism evidence="2 3">
    <name type="scientific">Pseudomonas violetae</name>
    <dbReference type="NCBI Taxonomy" id="2915813"/>
    <lineage>
        <taxon>Bacteria</taxon>
        <taxon>Pseudomonadati</taxon>
        <taxon>Pseudomonadota</taxon>
        <taxon>Gammaproteobacteria</taxon>
        <taxon>Pseudomonadales</taxon>
        <taxon>Pseudomonadaceae</taxon>
        <taxon>Pseudomonas</taxon>
    </lineage>
</organism>
<protein>
    <submittedName>
        <fullName evidence="2">Transcriptional regulator</fullName>
    </submittedName>
</protein>
<dbReference type="PANTHER" id="PTHR37812">
    <property type="entry name" value="MU-LIKE PROPHAGE FLUMU PROTEIN C"/>
    <property type="match status" value="1"/>
</dbReference>
<dbReference type="InterPro" id="IPR052411">
    <property type="entry name" value="c-mor_Regulatory_Protein"/>
</dbReference>
<dbReference type="Pfam" id="PF08765">
    <property type="entry name" value="Mor"/>
    <property type="match status" value="1"/>
</dbReference>
<gene>
    <name evidence="2" type="ORF">L9059_13520</name>
</gene>